<keyword evidence="2" id="KW-1185">Reference proteome</keyword>
<sequence length="211" mass="22240">MVAPHAATPSLTAALAPGFADPVHDAQRCFRALMQTMARPGTIQAYANETIAPPTPLSRTLAALALTLIDYDTPIWLDPALAQNPAVAGYLKFHTGAPLAETPGDAAFALIGDPAALMPLSNFNQGTLEYPDRSTTLLMHMQTLDAAAQVTLEGPGIKTSQPFGAAPLQPMFWDQLTANNAQFPRGVDVIFAGATGFATVPRSTRITKTEA</sequence>
<keyword evidence="1" id="KW-0456">Lyase</keyword>
<gene>
    <name evidence="1" type="primary">phnH</name>
    <name evidence="1" type="ORF">J0X15_16225</name>
</gene>
<protein>
    <submittedName>
        <fullName evidence="1">Phosphonate C-P lyase system protein PhnH</fullName>
    </submittedName>
</protein>
<reference evidence="1" key="1">
    <citation type="submission" date="2021-03" db="EMBL/GenBank/DDBJ databases">
        <title>Roseibium sp. CAU 1637 isolated from Incheon.</title>
        <authorList>
            <person name="Kim W."/>
        </authorList>
    </citation>
    <scope>NUCLEOTIDE SEQUENCE</scope>
    <source>
        <strain evidence="1">CAU 1637</strain>
    </source>
</reference>
<accession>A0A939ETD6</accession>
<dbReference type="GO" id="GO:0016829">
    <property type="term" value="F:lyase activity"/>
    <property type="evidence" value="ECO:0007669"/>
    <property type="project" value="UniProtKB-KW"/>
</dbReference>
<dbReference type="Gene3D" id="3.40.50.11310">
    <property type="entry name" value="Bacterial phosphonate metabolism protein PhnH"/>
    <property type="match status" value="1"/>
</dbReference>
<dbReference type="Pfam" id="PF05845">
    <property type="entry name" value="PhnH"/>
    <property type="match status" value="1"/>
</dbReference>
<dbReference type="InterPro" id="IPR008772">
    <property type="entry name" value="Phosphonate_metab_PhnH"/>
</dbReference>
<dbReference type="EMBL" id="JAFLNF010000007">
    <property type="protein sequence ID" value="MBO0346774.1"/>
    <property type="molecule type" value="Genomic_DNA"/>
</dbReference>
<organism evidence="1 2">
    <name type="scientific">Roseibium limicola</name>
    <dbReference type="NCBI Taxonomy" id="2816037"/>
    <lineage>
        <taxon>Bacteria</taxon>
        <taxon>Pseudomonadati</taxon>
        <taxon>Pseudomonadota</taxon>
        <taxon>Alphaproteobacteria</taxon>
        <taxon>Hyphomicrobiales</taxon>
        <taxon>Stappiaceae</taxon>
        <taxon>Roseibium</taxon>
    </lineage>
</organism>
<evidence type="ECO:0000313" key="2">
    <source>
        <dbReference type="Proteomes" id="UP000664779"/>
    </source>
</evidence>
<comment type="caution">
    <text evidence="1">The sequence shown here is derived from an EMBL/GenBank/DDBJ whole genome shotgun (WGS) entry which is preliminary data.</text>
</comment>
<dbReference type="SUPFAM" id="SSF159709">
    <property type="entry name" value="PhnH-like"/>
    <property type="match status" value="1"/>
</dbReference>
<dbReference type="PIRSF" id="PIRSF020680">
    <property type="entry name" value="PhnH"/>
    <property type="match status" value="1"/>
</dbReference>
<dbReference type="Proteomes" id="UP000664779">
    <property type="component" value="Unassembled WGS sequence"/>
</dbReference>
<dbReference type="InterPro" id="IPR038058">
    <property type="entry name" value="PhnH-like_sp"/>
</dbReference>
<evidence type="ECO:0000313" key="1">
    <source>
        <dbReference type="EMBL" id="MBO0346774.1"/>
    </source>
</evidence>
<dbReference type="NCBIfam" id="TIGR03292">
    <property type="entry name" value="PhnH_redo"/>
    <property type="match status" value="1"/>
</dbReference>
<dbReference type="AlphaFoldDB" id="A0A939ETD6"/>
<name>A0A939ETD6_9HYPH</name>
<proteinExistence type="predicted"/>
<dbReference type="GO" id="GO:0019634">
    <property type="term" value="P:organic phosphonate metabolic process"/>
    <property type="evidence" value="ECO:0007669"/>
    <property type="project" value="InterPro"/>
</dbReference>
<dbReference type="RefSeq" id="WP_206942904.1">
    <property type="nucleotide sequence ID" value="NZ_JAFLNF010000007.1"/>
</dbReference>